<dbReference type="InterPro" id="IPR036291">
    <property type="entry name" value="NAD(P)-bd_dom_sf"/>
</dbReference>
<name>A0A6A5CCR6_NAEFO</name>
<dbReference type="EMBL" id="VFQX01000007">
    <property type="protein sequence ID" value="KAF0983059.1"/>
    <property type="molecule type" value="Genomic_DNA"/>
</dbReference>
<dbReference type="VEuPathDB" id="AmoebaDB:NF0087020"/>
<proteinExistence type="predicted"/>
<evidence type="ECO:0000313" key="3">
    <source>
        <dbReference type="Proteomes" id="UP000444721"/>
    </source>
</evidence>
<dbReference type="VEuPathDB" id="AmoebaDB:NfTy_016560"/>
<keyword evidence="3" id="KW-1185">Reference proteome</keyword>
<feature type="domain" description="NAD(P)-binding" evidence="1">
    <location>
        <begin position="17"/>
        <end position="221"/>
    </location>
</feature>
<comment type="caution">
    <text evidence="2">The sequence shown here is derived from an EMBL/GenBank/DDBJ whole genome shotgun (WGS) entry which is preliminary data.</text>
</comment>
<dbReference type="SUPFAM" id="SSF51735">
    <property type="entry name" value="NAD(P)-binding Rossmann-fold domains"/>
    <property type="match status" value="1"/>
</dbReference>
<accession>A0A6A5CCR6</accession>
<dbReference type="OrthoDB" id="419598at2759"/>
<dbReference type="AlphaFoldDB" id="A0A6A5CCR6"/>
<dbReference type="PANTHER" id="PTHR15020:SF50">
    <property type="entry name" value="UPF0659 PROTEIN YMR090W"/>
    <property type="match status" value="1"/>
</dbReference>
<dbReference type="VEuPathDB" id="AmoebaDB:FDP41_011037"/>
<dbReference type="Pfam" id="PF13460">
    <property type="entry name" value="NAD_binding_10"/>
    <property type="match status" value="1"/>
</dbReference>
<organism evidence="2 3">
    <name type="scientific">Naegleria fowleri</name>
    <name type="common">Brain eating amoeba</name>
    <dbReference type="NCBI Taxonomy" id="5763"/>
    <lineage>
        <taxon>Eukaryota</taxon>
        <taxon>Discoba</taxon>
        <taxon>Heterolobosea</taxon>
        <taxon>Tetramitia</taxon>
        <taxon>Eutetramitia</taxon>
        <taxon>Vahlkampfiidae</taxon>
        <taxon>Naegleria</taxon>
    </lineage>
</organism>
<dbReference type="GeneID" id="68118252"/>
<dbReference type="PANTHER" id="PTHR15020">
    <property type="entry name" value="FLAVIN REDUCTASE-RELATED"/>
    <property type="match status" value="1"/>
</dbReference>
<reference evidence="2 3" key="1">
    <citation type="journal article" date="2019" name="Sci. Rep.">
        <title>Nanopore sequencing improves the draft genome of the human pathogenic amoeba Naegleria fowleri.</title>
        <authorList>
            <person name="Liechti N."/>
            <person name="Schurch N."/>
            <person name="Bruggmann R."/>
            <person name="Wittwer M."/>
        </authorList>
    </citation>
    <scope>NUCLEOTIDE SEQUENCE [LARGE SCALE GENOMIC DNA]</scope>
    <source>
        <strain evidence="2 3">ATCC 30894</strain>
    </source>
</reference>
<protein>
    <recommendedName>
        <fullName evidence="1">NAD(P)-binding domain-containing protein</fullName>
    </recommendedName>
</protein>
<dbReference type="InterPro" id="IPR016040">
    <property type="entry name" value="NAD(P)-bd_dom"/>
</dbReference>
<evidence type="ECO:0000259" key="1">
    <source>
        <dbReference type="Pfam" id="PF13460"/>
    </source>
</evidence>
<evidence type="ECO:0000313" key="2">
    <source>
        <dbReference type="EMBL" id="KAF0983059.1"/>
    </source>
</evidence>
<dbReference type="OMA" id="CEHSHIT"/>
<gene>
    <name evidence="2" type="ORF">FDP41_011037</name>
</gene>
<dbReference type="Gene3D" id="3.40.50.720">
    <property type="entry name" value="NAD(P)-binding Rossmann-like Domain"/>
    <property type="match status" value="1"/>
</dbReference>
<dbReference type="Proteomes" id="UP000444721">
    <property type="component" value="Unassembled WGS sequence"/>
</dbReference>
<sequence>MSATSHNNQSEEYALLGATQGIGKQLLMLLLVRGVKVRVLARNPSSLLELSSHPLLTIIKGDATNEQDVETLICCNSNTSSKLKGVFCALGTRANTPTTVVEDGTVNAIQAMKKLNDPIHFVLITSVALTDSKEHPWFYRNVVKKYLLNHIYDDLRNAEHKLVTLCEHSHITYTIVRPPRLVDSCLTLHYGYAKGNDILKGGKGVMSRADVAAFMLQCMFDKENSSLLRTNQAFNMDTTKAVPKEHDTVGLMTFLSWTLPRHQYIMIRMGVHSVQVGALAVLAYYLFPGQTRGWWKAITESVSRFVGRGSSGHRV</sequence>
<dbReference type="RefSeq" id="XP_044567772.1">
    <property type="nucleotide sequence ID" value="XM_044701402.1"/>
</dbReference>